<reference evidence="2" key="1">
    <citation type="journal article" date="2019" name="Int. J. Syst. Evol. Microbiol.">
        <title>The Global Catalogue of Microorganisms (GCM) 10K type strain sequencing project: providing services to taxonomists for standard genome sequencing and annotation.</title>
        <authorList>
            <consortium name="The Broad Institute Genomics Platform"/>
            <consortium name="The Broad Institute Genome Sequencing Center for Infectious Disease"/>
            <person name="Wu L."/>
            <person name="Ma J."/>
        </authorList>
    </citation>
    <scope>NUCLEOTIDE SEQUENCE [LARGE SCALE GENOMIC DNA]</scope>
    <source>
        <strain evidence="2">CGMCC 4.7106</strain>
    </source>
</reference>
<sequence length="479" mass="54131">MSNPLYDSKLLLNRRHFFGKTARGIGVAALASMFDRDLFAAAPKQIPEFAPKAKRMIYLFQSGAPSQQELFDNKPKLNEHFGEDLRKHVDMNQRITGMTAGQTSFPLAASKYHFSRHGQAGTEISELLPHISGISDDICLIRSMYTEAINHDPAITFFQTGAQIPGRPSIGSWLSYGLGSVNKDLPDFVAMVSRGTGRPNCQPLYDRLWGSGFLPTQHAGVKFMSIGDPVLYLSNPDGFSVKSRRRMLDDLAELNHKKLQEFADPEIDTRIRQYELAYRMQTSVPELTDFSNEPENILEMYGPNVHQRGSYAYNCLMARRLAERDVRFVQLFHMGWDQHFDLPNQLPGQCDDVDQPTAALIKDLKMRGLLEDTLVVWGGEFGRTAYCQGKLKRDNYGRDHHPRCFSIFAAGGGIRPGMTYGATDEYSYNITENPVHVHDLHATILNQLGLDHEKLTYKFQGRQFRLTDVHGHVVTDILS</sequence>
<dbReference type="SUPFAM" id="SSF53649">
    <property type="entry name" value="Alkaline phosphatase-like"/>
    <property type="match status" value="1"/>
</dbReference>
<dbReference type="InterPro" id="IPR010869">
    <property type="entry name" value="DUF1501"/>
</dbReference>
<gene>
    <name evidence="1" type="ORF">ACFSSA_05255</name>
</gene>
<dbReference type="RefSeq" id="WP_386818993.1">
    <property type="nucleotide sequence ID" value="NZ_JBHUIT010000003.1"/>
</dbReference>
<dbReference type="InterPro" id="IPR017850">
    <property type="entry name" value="Alkaline_phosphatase_core_sf"/>
</dbReference>
<keyword evidence="2" id="KW-1185">Reference proteome</keyword>
<proteinExistence type="predicted"/>
<evidence type="ECO:0000313" key="2">
    <source>
        <dbReference type="Proteomes" id="UP001597375"/>
    </source>
</evidence>
<comment type="caution">
    <text evidence="1">The sequence shown here is derived from an EMBL/GenBank/DDBJ whole genome shotgun (WGS) entry which is preliminary data.</text>
</comment>
<dbReference type="PANTHER" id="PTHR43737">
    <property type="entry name" value="BLL7424 PROTEIN"/>
    <property type="match status" value="1"/>
</dbReference>
<dbReference type="Gene3D" id="3.40.720.10">
    <property type="entry name" value="Alkaline Phosphatase, subunit A"/>
    <property type="match status" value="1"/>
</dbReference>
<accession>A0ABW5D5E3</accession>
<dbReference type="PROSITE" id="PS51318">
    <property type="entry name" value="TAT"/>
    <property type="match status" value="1"/>
</dbReference>
<dbReference type="EMBL" id="JBHUIT010000003">
    <property type="protein sequence ID" value="MFD2256077.1"/>
    <property type="molecule type" value="Genomic_DNA"/>
</dbReference>
<organism evidence="1 2">
    <name type="scientific">Luteolibacter algae</name>
    <dbReference type="NCBI Taxonomy" id="454151"/>
    <lineage>
        <taxon>Bacteria</taxon>
        <taxon>Pseudomonadati</taxon>
        <taxon>Verrucomicrobiota</taxon>
        <taxon>Verrucomicrobiia</taxon>
        <taxon>Verrucomicrobiales</taxon>
        <taxon>Verrucomicrobiaceae</taxon>
        <taxon>Luteolibacter</taxon>
    </lineage>
</organism>
<dbReference type="Pfam" id="PF07394">
    <property type="entry name" value="DUF1501"/>
    <property type="match status" value="1"/>
</dbReference>
<dbReference type="InterPro" id="IPR006311">
    <property type="entry name" value="TAT_signal"/>
</dbReference>
<dbReference type="Proteomes" id="UP001597375">
    <property type="component" value="Unassembled WGS sequence"/>
</dbReference>
<name>A0ABW5D5E3_9BACT</name>
<evidence type="ECO:0000313" key="1">
    <source>
        <dbReference type="EMBL" id="MFD2256077.1"/>
    </source>
</evidence>
<protein>
    <submittedName>
        <fullName evidence="1">DUF1501 domain-containing protein</fullName>
    </submittedName>
</protein>
<dbReference type="PANTHER" id="PTHR43737:SF1">
    <property type="entry name" value="DUF1501 DOMAIN-CONTAINING PROTEIN"/>
    <property type="match status" value="1"/>
</dbReference>